<dbReference type="Pfam" id="PF00498">
    <property type="entry name" value="FHA"/>
    <property type="match status" value="1"/>
</dbReference>
<evidence type="ECO:0000256" key="9">
    <source>
        <dbReference type="PROSITE-ProRule" id="PRU00283"/>
    </source>
</evidence>
<proteinExistence type="inferred from homology"/>
<dbReference type="OMA" id="INDIFEC"/>
<dbReference type="GO" id="GO:0005874">
    <property type="term" value="C:microtubule"/>
    <property type="evidence" value="ECO:0007669"/>
    <property type="project" value="UniProtKB-KW"/>
</dbReference>
<evidence type="ECO:0000256" key="3">
    <source>
        <dbReference type="ARBA" id="ARBA00022701"/>
    </source>
</evidence>
<name>A0A8J5XAX0_DIALT</name>
<feature type="region of interest" description="Disordered" evidence="11">
    <location>
        <begin position="1407"/>
        <end position="1433"/>
    </location>
</feature>
<keyword evidence="7 9" id="KW-0505">Motor protein</keyword>
<feature type="compositionally biased region" description="Basic and acidic residues" evidence="11">
    <location>
        <begin position="1448"/>
        <end position="1461"/>
    </location>
</feature>
<dbReference type="SUPFAM" id="SSF52540">
    <property type="entry name" value="P-loop containing nucleoside triphosphate hydrolases"/>
    <property type="match status" value="1"/>
</dbReference>
<dbReference type="Proteomes" id="UP000751190">
    <property type="component" value="Unassembled WGS sequence"/>
</dbReference>
<dbReference type="OrthoDB" id="3176171at2759"/>
<evidence type="ECO:0000256" key="10">
    <source>
        <dbReference type="SAM" id="Coils"/>
    </source>
</evidence>
<evidence type="ECO:0000256" key="6">
    <source>
        <dbReference type="ARBA" id="ARBA00023054"/>
    </source>
</evidence>
<dbReference type="PROSITE" id="PS50067">
    <property type="entry name" value="KINESIN_MOTOR_2"/>
    <property type="match status" value="1"/>
</dbReference>
<evidence type="ECO:0000256" key="4">
    <source>
        <dbReference type="ARBA" id="ARBA00022741"/>
    </source>
</evidence>
<dbReference type="PROSITE" id="PS00411">
    <property type="entry name" value="KINESIN_MOTOR_1"/>
    <property type="match status" value="1"/>
</dbReference>
<dbReference type="InterPro" id="IPR032405">
    <property type="entry name" value="Kinesin_assoc"/>
</dbReference>
<dbReference type="InterPro" id="IPR019821">
    <property type="entry name" value="Kinesin_motor_CS"/>
</dbReference>
<evidence type="ECO:0000313" key="13">
    <source>
        <dbReference type="EMBL" id="KAG8465206.1"/>
    </source>
</evidence>
<gene>
    <name evidence="13" type="ORF">KFE25_012569</name>
</gene>
<dbReference type="GO" id="GO:0008017">
    <property type="term" value="F:microtubule binding"/>
    <property type="evidence" value="ECO:0007669"/>
    <property type="project" value="InterPro"/>
</dbReference>
<accession>A0A8J5XAX0</accession>
<dbReference type="PANTHER" id="PTHR47117">
    <property type="entry name" value="STAR-RELATED LIPID TRANSFER PROTEIN 9"/>
    <property type="match status" value="1"/>
</dbReference>
<dbReference type="GO" id="GO:0003777">
    <property type="term" value="F:microtubule motor activity"/>
    <property type="evidence" value="ECO:0007669"/>
    <property type="project" value="InterPro"/>
</dbReference>
<comment type="subcellular location">
    <subcellularLocation>
        <location evidence="1">Cytoplasm</location>
        <location evidence="1">Cytoskeleton</location>
    </subcellularLocation>
</comment>
<feature type="coiled-coil region" evidence="10">
    <location>
        <begin position="531"/>
        <end position="558"/>
    </location>
</feature>
<evidence type="ECO:0000256" key="2">
    <source>
        <dbReference type="ARBA" id="ARBA00022490"/>
    </source>
</evidence>
<dbReference type="InterPro" id="IPR027417">
    <property type="entry name" value="P-loop_NTPase"/>
</dbReference>
<dbReference type="SMART" id="SM00129">
    <property type="entry name" value="KISc"/>
    <property type="match status" value="1"/>
</dbReference>
<reference evidence="13" key="1">
    <citation type="submission" date="2021-05" db="EMBL/GenBank/DDBJ databases">
        <title>The genome of the haptophyte Pavlova lutheri (Diacronema luteri, Pavlovales) - a model for lipid biosynthesis in eukaryotic algae.</title>
        <authorList>
            <person name="Hulatt C.J."/>
            <person name="Posewitz M.C."/>
        </authorList>
    </citation>
    <scope>NUCLEOTIDE SEQUENCE</scope>
    <source>
        <strain evidence="13">NIVA-4/92</strain>
    </source>
</reference>
<evidence type="ECO:0000256" key="8">
    <source>
        <dbReference type="ARBA" id="ARBA00023212"/>
    </source>
</evidence>
<keyword evidence="4 9" id="KW-0547">Nucleotide-binding</keyword>
<dbReference type="GO" id="GO:0007018">
    <property type="term" value="P:microtubule-based movement"/>
    <property type="evidence" value="ECO:0007669"/>
    <property type="project" value="InterPro"/>
</dbReference>
<dbReference type="InterPro" id="IPR001752">
    <property type="entry name" value="Kinesin_motor_dom"/>
</dbReference>
<feature type="binding site" evidence="9">
    <location>
        <begin position="104"/>
        <end position="111"/>
    </location>
    <ligand>
        <name>ATP</name>
        <dbReference type="ChEBI" id="CHEBI:30616"/>
    </ligand>
</feature>
<keyword evidence="6 10" id="KW-0175">Coiled coil</keyword>
<keyword evidence="2" id="KW-0963">Cytoplasm</keyword>
<dbReference type="Pfam" id="PF16183">
    <property type="entry name" value="Kinesin_assoc"/>
    <property type="match status" value="1"/>
</dbReference>
<dbReference type="EMBL" id="JAGTXO010000011">
    <property type="protein sequence ID" value="KAG8465206.1"/>
    <property type="molecule type" value="Genomic_DNA"/>
</dbReference>
<dbReference type="PRINTS" id="PR00380">
    <property type="entry name" value="KINESINHEAVY"/>
</dbReference>
<feature type="region of interest" description="Disordered" evidence="11">
    <location>
        <begin position="1445"/>
        <end position="1478"/>
    </location>
</feature>
<dbReference type="InterPro" id="IPR036961">
    <property type="entry name" value="Kinesin_motor_dom_sf"/>
</dbReference>
<evidence type="ECO:0000256" key="1">
    <source>
        <dbReference type="ARBA" id="ARBA00004245"/>
    </source>
</evidence>
<evidence type="ECO:0000313" key="14">
    <source>
        <dbReference type="Proteomes" id="UP000751190"/>
    </source>
</evidence>
<protein>
    <recommendedName>
        <fullName evidence="12">Kinesin motor domain-containing protein</fullName>
    </recommendedName>
</protein>
<keyword evidence="8" id="KW-0206">Cytoskeleton</keyword>
<evidence type="ECO:0000256" key="7">
    <source>
        <dbReference type="ARBA" id="ARBA00023175"/>
    </source>
</evidence>
<dbReference type="Pfam" id="PF00225">
    <property type="entry name" value="Kinesin"/>
    <property type="match status" value="1"/>
</dbReference>
<feature type="domain" description="Kinesin motor" evidence="12">
    <location>
        <begin position="4"/>
        <end position="351"/>
    </location>
</feature>
<keyword evidence="3" id="KW-0493">Microtubule</keyword>
<evidence type="ECO:0000256" key="11">
    <source>
        <dbReference type="SAM" id="MobiDB-lite"/>
    </source>
</evidence>
<comment type="caution">
    <text evidence="13">The sequence shown here is derived from an EMBL/GenBank/DDBJ whole genome shotgun (WGS) entry which is preliminary data.</text>
</comment>
<dbReference type="Gene3D" id="3.40.850.10">
    <property type="entry name" value="Kinesin motor domain"/>
    <property type="match status" value="1"/>
</dbReference>
<keyword evidence="5 9" id="KW-0067">ATP-binding</keyword>
<evidence type="ECO:0000256" key="5">
    <source>
        <dbReference type="ARBA" id="ARBA00022840"/>
    </source>
</evidence>
<dbReference type="InterPro" id="IPR008984">
    <property type="entry name" value="SMAD_FHA_dom_sf"/>
</dbReference>
<organism evidence="13 14">
    <name type="scientific">Diacronema lutheri</name>
    <name type="common">Unicellular marine alga</name>
    <name type="synonym">Monochrysis lutheri</name>
    <dbReference type="NCBI Taxonomy" id="2081491"/>
    <lineage>
        <taxon>Eukaryota</taxon>
        <taxon>Haptista</taxon>
        <taxon>Haptophyta</taxon>
        <taxon>Pavlovophyceae</taxon>
        <taxon>Pavlovales</taxon>
        <taxon>Pavlovaceae</taxon>
        <taxon>Diacronema</taxon>
    </lineage>
</organism>
<sequence>MSEALKVAVRVRPFNQRELDRNAKLVIDMVGATTVIRHPDTDEEKKFAFDYSYWSHDGFDTEENGYMRASSAKYADQEVVFRDLGIGLLENAWKGFNCCVFAYGQTGSGKSYSIVGYGENKGVIPLTCAELFKRVGETTSSTLQYRVQVTMLEIYNEKLRDLLNPKTAADQLKIRTNASGMYVENIREVAVDSYHAIEHQMDVGTKNRTVGATQMNATSSRAHTVFTINFTKVDSSGGATSEMKASLNLVDLAGSERANSTGATGERLKEGAAINQSLSNLGLVISALAEQANHPKKKVLVPYRASKLTMLLQNALGGNSKTVMVAALSPADINYEETLSTLRYADRAKQIKTVATVQENPTDKLIRELREENERLQKLVSSGGATPRGGPQDAAGVEMVTPEEMRAAVEEAVGAVSRTSADERRVAVDATIAKFRPKYSEGGSIPDSDMMEIVTFAVFQLTSLSTDEKNAVAERTKTAANWRNGGRFRFLLMGQQRTLAKARFGDAIARTMLQSTSRKGQLFAAIEAIRRMKAVEDVKSAREQLEANERKIADLQMSWEQQLELSKKMDEERAEAMRQLGFQELSPEQMKSTPSLVNLSDDPLMSGQLYFWITKQSALVGSLAAADIVLQGLGVAPEHCQLHKGDDGSVTVVPVKGTTFLNGMEVKGATKLEHNARLIIGNTNVLRFNDPVAAAAARAAGQSAKAVFDWDFAQRELSDALGATVTLKVEEEIAKEKAALAAKSQEMEQRFAAEREEMLAEVARLKASAGSSAEAREAMAGEEAKLKELDSRIAQVAAFRKQREASIATYRRDLIRLEETLVRLNPVVGEANAMATQMGRKVAFGIKLVTNIPEVAAASPLDELWADKTTDVMVRVTMTGHTDEIRRSWLWTVDEFYDRIFMIRDQFALHLRAQPTLARNKPGDPFWAPPKPEVIGKAFLYLTPLAHRSSFSDWLPIVDSAGKTQGELKVSLKCTAANYVDALAPVADPKATLGEELHFTLRIDGARGLIGDVTTDTFVRFNFSDEETPRTSDVCEGRTTTPQYQFKEAFDVEALSEKMLAYLTTDAICFEVWGQAEEVAEGIAKAAAIEQPPEIFDFFVSIDIHEATGEVRTGSWIEAAWEKGMTRDGKPALYVTQNRARRIVIAVSQQQSLFMVSRFAHVWLGNLRDEFHEVWDASFIPLSIVSQARNGDRFELVCEWFSQFDMLNQASAAGKIFYMDVKLECTELERLVLEEPVILNRRLNVAISATPKEASGGVLGIGGLVGGKRGQARRIIHEGDGKGIVADSNRLHRLEEHMQHYMGSWDITGEAVDIAMASLKSSAVADTGKEIKKQLHEMDEGLRALGARMLEEQNRQLEVLSKNLGKLGGGEAAAAIAEKKRLANERQAAATAAMEETRMEDEAAKAAEAEAEARKKEEMLAAQRARQEAELRSAKLAEENAKMQAELDAARKQLEASRAEAARAAASKPKKSSACLLQ</sequence>
<dbReference type="InterPro" id="IPR000253">
    <property type="entry name" value="FHA_dom"/>
</dbReference>
<comment type="similarity">
    <text evidence="9">Belongs to the TRAFAC class myosin-kinesin ATPase superfamily. Kinesin family.</text>
</comment>
<feature type="coiled-coil region" evidence="10">
    <location>
        <begin position="730"/>
        <end position="792"/>
    </location>
</feature>
<dbReference type="FunFam" id="3.40.850.10:FF:000063">
    <property type="entry name" value="Kinesin-like protein"/>
    <property type="match status" value="1"/>
</dbReference>
<dbReference type="GO" id="GO:0005524">
    <property type="term" value="F:ATP binding"/>
    <property type="evidence" value="ECO:0007669"/>
    <property type="project" value="UniProtKB-UniRule"/>
</dbReference>
<evidence type="ECO:0000259" key="12">
    <source>
        <dbReference type="PROSITE" id="PS50067"/>
    </source>
</evidence>
<keyword evidence="14" id="KW-1185">Reference proteome</keyword>
<dbReference type="SUPFAM" id="SSF49879">
    <property type="entry name" value="SMAD/FHA domain"/>
    <property type="match status" value="1"/>
</dbReference>
<dbReference type="Gene3D" id="2.60.200.20">
    <property type="match status" value="1"/>
</dbReference>